<comment type="caution">
    <text evidence="2">The sequence shown here is derived from an EMBL/GenBank/DDBJ whole genome shotgun (WGS) entry which is preliminary data.</text>
</comment>
<feature type="chain" id="PRO_5038461377" description="Lipoprotein" evidence="1">
    <location>
        <begin position="24"/>
        <end position="256"/>
    </location>
</feature>
<gene>
    <name evidence="2" type="ORF">H9889_10100</name>
</gene>
<dbReference type="Proteomes" id="UP000823934">
    <property type="component" value="Unassembled WGS sequence"/>
</dbReference>
<dbReference type="AlphaFoldDB" id="A0A9D1Q709"/>
<reference evidence="2" key="2">
    <citation type="submission" date="2021-04" db="EMBL/GenBank/DDBJ databases">
        <authorList>
            <person name="Gilroy R."/>
        </authorList>
    </citation>
    <scope>NUCLEOTIDE SEQUENCE</scope>
    <source>
        <strain evidence="2">CHK160-9182</strain>
    </source>
</reference>
<sequence length="256" mass="28157">MLNKKLIITGVLSAALLAGCATVEDAVNAVLSPGKRDTSPEAIKKQAAKIQVDQAGSYKINTYMRHAMGNNFTESDYVKVWGKPTVVVKNNSDYLLKWTPYDNSCTIHVNFDPVTKVAKALDYNLSDECASINMSGPAIDVPRNEVFSSGYMSMRNRTLSDLMESRMGKNIDETLISWGSPSSTVALNSGGKVYTWKTSWQTRPNVWSGEYTYGTCEQTLVTNAKGIVNNWTYSSCNPDNTYGKTPAAVPVPQPRR</sequence>
<evidence type="ECO:0008006" key="4">
    <source>
        <dbReference type="Google" id="ProtNLM"/>
    </source>
</evidence>
<organism evidence="2 3">
    <name type="scientific">Candidatus Ignatzschineria merdigallinarum</name>
    <dbReference type="NCBI Taxonomy" id="2838621"/>
    <lineage>
        <taxon>Bacteria</taxon>
        <taxon>Pseudomonadati</taxon>
        <taxon>Pseudomonadota</taxon>
        <taxon>Gammaproteobacteria</taxon>
        <taxon>Cardiobacteriales</taxon>
        <taxon>Ignatzschineriaceae</taxon>
        <taxon>Ignatzschineria</taxon>
    </lineage>
</organism>
<dbReference type="EMBL" id="DXHP01000216">
    <property type="protein sequence ID" value="HIW07658.1"/>
    <property type="molecule type" value="Genomic_DNA"/>
</dbReference>
<evidence type="ECO:0000313" key="2">
    <source>
        <dbReference type="EMBL" id="HIW07658.1"/>
    </source>
</evidence>
<evidence type="ECO:0000313" key="3">
    <source>
        <dbReference type="Proteomes" id="UP000823934"/>
    </source>
</evidence>
<feature type="signal peptide" evidence="1">
    <location>
        <begin position="1"/>
        <end position="23"/>
    </location>
</feature>
<dbReference type="PROSITE" id="PS51257">
    <property type="entry name" value="PROKAR_LIPOPROTEIN"/>
    <property type="match status" value="1"/>
</dbReference>
<accession>A0A9D1Q709</accession>
<reference evidence="2" key="1">
    <citation type="journal article" date="2021" name="PeerJ">
        <title>Extensive microbial diversity within the chicken gut microbiome revealed by metagenomics and culture.</title>
        <authorList>
            <person name="Gilroy R."/>
            <person name="Ravi A."/>
            <person name="Getino M."/>
            <person name="Pursley I."/>
            <person name="Horton D.L."/>
            <person name="Alikhan N.F."/>
            <person name="Baker D."/>
            <person name="Gharbi K."/>
            <person name="Hall N."/>
            <person name="Watson M."/>
            <person name="Adriaenssens E.M."/>
            <person name="Foster-Nyarko E."/>
            <person name="Jarju S."/>
            <person name="Secka A."/>
            <person name="Antonio M."/>
            <person name="Oren A."/>
            <person name="Chaudhuri R.R."/>
            <person name="La Ragione R."/>
            <person name="Hildebrand F."/>
            <person name="Pallen M.J."/>
        </authorList>
    </citation>
    <scope>NUCLEOTIDE SEQUENCE</scope>
    <source>
        <strain evidence="2">CHK160-9182</strain>
    </source>
</reference>
<protein>
    <recommendedName>
        <fullName evidence="4">Lipoprotein</fullName>
    </recommendedName>
</protein>
<evidence type="ECO:0000256" key="1">
    <source>
        <dbReference type="SAM" id="SignalP"/>
    </source>
</evidence>
<keyword evidence="1" id="KW-0732">Signal</keyword>
<name>A0A9D1Q709_9GAMM</name>
<proteinExistence type="predicted"/>